<protein>
    <recommendedName>
        <fullName evidence="3">Helitron helicase-like domain-containing protein</fullName>
    </recommendedName>
</protein>
<name>A0AAD6ZC55_9AGAR</name>
<dbReference type="AlphaFoldDB" id="A0AAD6ZC55"/>
<organism evidence="1 2">
    <name type="scientific">Mycena albidolilacea</name>
    <dbReference type="NCBI Taxonomy" id="1033008"/>
    <lineage>
        <taxon>Eukaryota</taxon>
        <taxon>Fungi</taxon>
        <taxon>Dikarya</taxon>
        <taxon>Basidiomycota</taxon>
        <taxon>Agaricomycotina</taxon>
        <taxon>Agaricomycetes</taxon>
        <taxon>Agaricomycetidae</taxon>
        <taxon>Agaricales</taxon>
        <taxon>Marasmiineae</taxon>
        <taxon>Mycenaceae</taxon>
        <taxon>Mycena</taxon>
    </lineage>
</organism>
<keyword evidence="2" id="KW-1185">Reference proteome</keyword>
<sequence>SNGLFSRCNGYYAMVEAQGRGTLHCHMLVWLEGNPTPQELRDRMRLNPEVQDNMFRWLESIISCELPTTTEVIIEKDGPLLPPEIPAGWENPRLHKKPEV</sequence>
<evidence type="ECO:0000313" key="2">
    <source>
        <dbReference type="Proteomes" id="UP001218218"/>
    </source>
</evidence>
<accession>A0AAD6ZC55</accession>
<gene>
    <name evidence="1" type="ORF">DFH08DRAFT_617235</name>
</gene>
<feature type="non-terminal residue" evidence="1">
    <location>
        <position position="1"/>
    </location>
</feature>
<comment type="caution">
    <text evidence="1">The sequence shown here is derived from an EMBL/GenBank/DDBJ whole genome shotgun (WGS) entry which is preliminary data.</text>
</comment>
<evidence type="ECO:0000313" key="1">
    <source>
        <dbReference type="EMBL" id="KAJ7315564.1"/>
    </source>
</evidence>
<dbReference type="EMBL" id="JARIHO010000061">
    <property type="protein sequence ID" value="KAJ7315564.1"/>
    <property type="molecule type" value="Genomic_DNA"/>
</dbReference>
<reference evidence="1" key="1">
    <citation type="submission" date="2023-03" db="EMBL/GenBank/DDBJ databases">
        <title>Massive genome expansion in bonnet fungi (Mycena s.s.) driven by repeated elements and novel gene families across ecological guilds.</title>
        <authorList>
            <consortium name="Lawrence Berkeley National Laboratory"/>
            <person name="Harder C.B."/>
            <person name="Miyauchi S."/>
            <person name="Viragh M."/>
            <person name="Kuo A."/>
            <person name="Thoen E."/>
            <person name="Andreopoulos B."/>
            <person name="Lu D."/>
            <person name="Skrede I."/>
            <person name="Drula E."/>
            <person name="Henrissat B."/>
            <person name="Morin E."/>
            <person name="Kohler A."/>
            <person name="Barry K."/>
            <person name="LaButti K."/>
            <person name="Morin E."/>
            <person name="Salamov A."/>
            <person name="Lipzen A."/>
            <person name="Mereny Z."/>
            <person name="Hegedus B."/>
            <person name="Baldrian P."/>
            <person name="Stursova M."/>
            <person name="Weitz H."/>
            <person name="Taylor A."/>
            <person name="Grigoriev I.V."/>
            <person name="Nagy L.G."/>
            <person name="Martin F."/>
            <person name="Kauserud H."/>
        </authorList>
    </citation>
    <scope>NUCLEOTIDE SEQUENCE</scope>
    <source>
        <strain evidence="1">CBHHK002</strain>
    </source>
</reference>
<dbReference type="Proteomes" id="UP001218218">
    <property type="component" value="Unassembled WGS sequence"/>
</dbReference>
<proteinExistence type="predicted"/>
<evidence type="ECO:0008006" key="3">
    <source>
        <dbReference type="Google" id="ProtNLM"/>
    </source>
</evidence>
<feature type="non-terminal residue" evidence="1">
    <location>
        <position position="100"/>
    </location>
</feature>